<dbReference type="Gene3D" id="2.70.50.60">
    <property type="entry name" value="abc- transporter (atp binding component) like domain"/>
    <property type="match status" value="1"/>
</dbReference>
<dbReference type="InterPro" id="IPR050683">
    <property type="entry name" value="Bact_Polysacc_Export_ATP-bd"/>
</dbReference>
<evidence type="ECO:0000259" key="6">
    <source>
        <dbReference type="PROSITE" id="PS50893"/>
    </source>
</evidence>
<dbReference type="InterPro" id="IPR015860">
    <property type="entry name" value="ABC_transpr_TagH-like"/>
</dbReference>
<evidence type="ECO:0000313" key="8">
    <source>
        <dbReference type="Proteomes" id="UP000617628"/>
    </source>
</evidence>
<evidence type="ECO:0000256" key="1">
    <source>
        <dbReference type="ARBA" id="ARBA00005417"/>
    </source>
</evidence>
<sequence>MPNAIELKNVTKTYKLWKNPSAKSQFALFDLIVSTLPLNVGQSLLKKMQGKFYSDFHAVKDLNLTIETGSSHGIIGKNGAGKSTLLEIIAGTVPPTSGTVTVKGKLAALLELGSGFNPEFTGRDNVFLYASILGLSKKKTYELFPEIEAFAEIGKFIDQPLKTYSSGMKMRLAFSVISFLEPEILIIDEALAVGDDTFKRKCYSRLDYLLKKGITFLLVSHSSANIVQLCDNAHWIHGGELLLSGPSKEVTNRYQQFTSRSTQPSVEKIRAELSRSDTQKKSKEEGPKKEEEDFYSSDFLPESRISYHPEGGYIENVALSDLSNKRLTHITARKRYKVTFDVTFTQSHTNVFFSYLVKTLQGTQLGGALSHHRTKAIECVDSGQTYLVKFEFDANLAHSTYFLNVGVKAIGGEKEYFVHRIIDAVTFRVHPIKDATVSSFVDFNTTSSIQKR</sequence>
<proteinExistence type="inferred from homology"/>
<keyword evidence="2" id="KW-0813">Transport</keyword>
<evidence type="ECO:0000256" key="4">
    <source>
        <dbReference type="ARBA" id="ARBA00022840"/>
    </source>
</evidence>
<dbReference type="PROSITE" id="PS50893">
    <property type="entry name" value="ABC_TRANSPORTER_2"/>
    <property type="match status" value="1"/>
</dbReference>
<dbReference type="PROSITE" id="PS00211">
    <property type="entry name" value="ABC_TRANSPORTER_1"/>
    <property type="match status" value="1"/>
</dbReference>
<gene>
    <name evidence="7" type="ORF">JIN87_21610</name>
</gene>
<dbReference type="InterPro" id="IPR003439">
    <property type="entry name" value="ABC_transporter-like_ATP-bd"/>
</dbReference>
<dbReference type="SMART" id="SM00382">
    <property type="entry name" value="AAA"/>
    <property type="match status" value="1"/>
</dbReference>
<evidence type="ECO:0000313" key="7">
    <source>
        <dbReference type="EMBL" id="MBK1879497.1"/>
    </source>
</evidence>
<evidence type="ECO:0000256" key="2">
    <source>
        <dbReference type="ARBA" id="ARBA00022448"/>
    </source>
</evidence>
<dbReference type="GO" id="GO:0140359">
    <property type="term" value="F:ABC-type transporter activity"/>
    <property type="evidence" value="ECO:0007669"/>
    <property type="project" value="InterPro"/>
</dbReference>
<dbReference type="PANTHER" id="PTHR46743">
    <property type="entry name" value="TEICHOIC ACIDS EXPORT ATP-BINDING PROTEIN TAGH"/>
    <property type="match status" value="1"/>
</dbReference>
<dbReference type="GO" id="GO:0016020">
    <property type="term" value="C:membrane"/>
    <property type="evidence" value="ECO:0007669"/>
    <property type="project" value="InterPro"/>
</dbReference>
<dbReference type="InterPro" id="IPR003593">
    <property type="entry name" value="AAA+_ATPase"/>
</dbReference>
<dbReference type="Gene3D" id="3.40.50.300">
    <property type="entry name" value="P-loop containing nucleotide triphosphate hydrolases"/>
    <property type="match status" value="1"/>
</dbReference>
<dbReference type="CDD" id="cd03220">
    <property type="entry name" value="ABC_KpsT_Wzt"/>
    <property type="match status" value="1"/>
</dbReference>
<dbReference type="Proteomes" id="UP000617628">
    <property type="component" value="Unassembled WGS sequence"/>
</dbReference>
<evidence type="ECO:0000256" key="5">
    <source>
        <dbReference type="SAM" id="MobiDB-lite"/>
    </source>
</evidence>
<dbReference type="EMBL" id="JAENIL010000049">
    <property type="protein sequence ID" value="MBK1879497.1"/>
    <property type="molecule type" value="Genomic_DNA"/>
</dbReference>
<dbReference type="Pfam" id="PF00005">
    <property type="entry name" value="ABC_tran"/>
    <property type="match status" value="1"/>
</dbReference>
<dbReference type="AlphaFoldDB" id="A0A934RZB2"/>
<protein>
    <submittedName>
        <fullName evidence="7">ABC transporter ATP-binding protein</fullName>
    </submittedName>
</protein>
<dbReference type="PANTHER" id="PTHR46743:SF2">
    <property type="entry name" value="TEICHOIC ACIDS EXPORT ATP-BINDING PROTEIN TAGH"/>
    <property type="match status" value="1"/>
</dbReference>
<dbReference type="InterPro" id="IPR027417">
    <property type="entry name" value="P-loop_NTPase"/>
</dbReference>
<dbReference type="InterPro" id="IPR017871">
    <property type="entry name" value="ABC_transporter-like_CS"/>
</dbReference>
<dbReference type="Pfam" id="PF14524">
    <property type="entry name" value="Wzt_C"/>
    <property type="match status" value="1"/>
</dbReference>
<dbReference type="InterPro" id="IPR029439">
    <property type="entry name" value="Wzt_C"/>
</dbReference>
<feature type="compositionally biased region" description="Basic and acidic residues" evidence="5">
    <location>
        <begin position="267"/>
        <end position="291"/>
    </location>
</feature>
<dbReference type="RefSeq" id="WP_200357709.1">
    <property type="nucleotide sequence ID" value="NZ_JAENIL010000049.1"/>
</dbReference>
<keyword evidence="3" id="KW-0547">Nucleotide-binding</keyword>
<dbReference type="GO" id="GO:0016887">
    <property type="term" value="F:ATP hydrolysis activity"/>
    <property type="evidence" value="ECO:0007669"/>
    <property type="project" value="InterPro"/>
</dbReference>
<dbReference type="GO" id="GO:0005524">
    <property type="term" value="F:ATP binding"/>
    <property type="evidence" value="ECO:0007669"/>
    <property type="project" value="UniProtKB-KW"/>
</dbReference>
<organism evidence="7 8">
    <name type="scientific">Pelagicoccus mobilis</name>
    <dbReference type="NCBI Taxonomy" id="415221"/>
    <lineage>
        <taxon>Bacteria</taxon>
        <taxon>Pseudomonadati</taxon>
        <taxon>Verrucomicrobiota</taxon>
        <taxon>Opitutia</taxon>
        <taxon>Puniceicoccales</taxon>
        <taxon>Pelagicoccaceae</taxon>
        <taxon>Pelagicoccus</taxon>
    </lineage>
</organism>
<dbReference type="SUPFAM" id="SSF52540">
    <property type="entry name" value="P-loop containing nucleoside triphosphate hydrolases"/>
    <property type="match status" value="1"/>
</dbReference>
<evidence type="ECO:0000256" key="3">
    <source>
        <dbReference type="ARBA" id="ARBA00022741"/>
    </source>
</evidence>
<feature type="region of interest" description="Disordered" evidence="5">
    <location>
        <begin position="256"/>
        <end position="294"/>
    </location>
</feature>
<feature type="domain" description="ABC transporter" evidence="6">
    <location>
        <begin position="40"/>
        <end position="263"/>
    </location>
</feature>
<accession>A0A934RZB2</accession>
<dbReference type="CDD" id="cd10147">
    <property type="entry name" value="Wzt_C-like"/>
    <property type="match status" value="1"/>
</dbReference>
<keyword evidence="8" id="KW-1185">Reference proteome</keyword>
<comment type="caution">
    <text evidence="7">The sequence shown here is derived from an EMBL/GenBank/DDBJ whole genome shotgun (WGS) entry which is preliminary data.</text>
</comment>
<comment type="similarity">
    <text evidence="1">Belongs to the ABC transporter superfamily.</text>
</comment>
<name>A0A934RZB2_9BACT</name>
<feature type="compositionally biased region" description="Polar residues" evidence="5">
    <location>
        <begin position="256"/>
        <end position="265"/>
    </location>
</feature>
<keyword evidence="4 7" id="KW-0067">ATP-binding</keyword>
<reference evidence="7" key="1">
    <citation type="submission" date="2021-01" db="EMBL/GenBank/DDBJ databases">
        <title>Modified the classification status of verrucomicrobia.</title>
        <authorList>
            <person name="Feng X."/>
        </authorList>
    </citation>
    <scope>NUCLEOTIDE SEQUENCE</scope>
    <source>
        <strain evidence="7">KCTC 13126</strain>
    </source>
</reference>